<protein>
    <recommendedName>
        <fullName evidence="2">CAAX prenyl protease 2/Lysostaphin resistance protein A-like domain-containing protein</fullName>
    </recommendedName>
</protein>
<accession>A0A840CK22</accession>
<dbReference type="Proteomes" id="UP000555103">
    <property type="component" value="Unassembled WGS sequence"/>
</dbReference>
<keyword evidence="1" id="KW-1133">Transmembrane helix</keyword>
<dbReference type="RefSeq" id="WP_183307214.1">
    <property type="nucleotide sequence ID" value="NZ_JACIEP010000007.1"/>
</dbReference>
<name>A0A840CK22_9BACT</name>
<keyword evidence="4" id="KW-1185">Reference proteome</keyword>
<organism evidence="3 4">
    <name type="scientific">Dysgonomonas hofstadii</name>
    <dbReference type="NCBI Taxonomy" id="637886"/>
    <lineage>
        <taxon>Bacteria</taxon>
        <taxon>Pseudomonadati</taxon>
        <taxon>Bacteroidota</taxon>
        <taxon>Bacteroidia</taxon>
        <taxon>Bacteroidales</taxon>
        <taxon>Dysgonomonadaceae</taxon>
        <taxon>Dysgonomonas</taxon>
    </lineage>
</organism>
<dbReference type="Pfam" id="PF02517">
    <property type="entry name" value="Rce1-like"/>
    <property type="match status" value="1"/>
</dbReference>
<feature type="transmembrane region" description="Helical" evidence="1">
    <location>
        <begin position="54"/>
        <end position="79"/>
    </location>
</feature>
<reference evidence="3 4" key="1">
    <citation type="submission" date="2020-08" db="EMBL/GenBank/DDBJ databases">
        <title>Genomic Encyclopedia of Type Strains, Phase IV (KMG-IV): sequencing the most valuable type-strain genomes for metagenomic binning, comparative biology and taxonomic classification.</title>
        <authorList>
            <person name="Goeker M."/>
        </authorList>
    </citation>
    <scope>NUCLEOTIDE SEQUENCE [LARGE SCALE GENOMIC DNA]</scope>
    <source>
        <strain evidence="3 4">DSM 104969</strain>
    </source>
</reference>
<dbReference type="InterPro" id="IPR003675">
    <property type="entry name" value="Rce1/LyrA-like_dom"/>
</dbReference>
<dbReference type="PANTHER" id="PTHR43592:SF15">
    <property type="entry name" value="CAAX AMINO TERMINAL PROTEASE FAMILY PROTEIN"/>
    <property type="match status" value="1"/>
</dbReference>
<gene>
    <name evidence="3" type="ORF">GGR21_002212</name>
</gene>
<dbReference type="GO" id="GO:0080120">
    <property type="term" value="P:CAAX-box protein maturation"/>
    <property type="evidence" value="ECO:0007669"/>
    <property type="project" value="UniProtKB-ARBA"/>
</dbReference>
<dbReference type="EMBL" id="JACIEP010000007">
    <property type="protein sequence ID" value="MBB4036310.1"/>
    <property type="molecule type" value="Genomic_DNA"/>
</dbReference>
<proteinExistence type="predicted"/>
<keyword evidence="1" id="KW-0472">Membrane</keyword>
<comment type="caution">
    <text evidence="3">The sequence shown here is derived from an EMBL/GenBank/DDBJ whole genome shotgun (WGS) entry which is preliminary data.</text>
</comment>
<feature type="transmembrane region" description="Helical" evidence="1">
    <location>
        <begin position="151"/>
        <end position="173"/>
    </location>
</feature>
<dbReference type="GO" id="GO:0004175">
    <property type="term" value="F:endopeptidase activity"/>
    <property type="evidence" value="ECO:0007669"/>
    <property type="project" value="UniProtKB-ARBA"/>
</dbReference>
<feature type="transmembrane region" description="Helical" evidence="1">
    <location>
        <begin position="91"/>
        <end position="114"/>
    </location>
</feature>
<feature type="transmembrane region" description="Helical" evidence="1">
    <location>
        <begin position="18"/>
        <end position="42"/>
    </location>
</feature>
<evidence type="ECO:0000313" key="3">
    <source>
        <dbReference type="EMBL" id="MBB4036310.1"/>
    </source>
</evidence>
<feature type="transmembrane region" description="Helical" evidence="1">
    <location>
        <begin position="267"/>
        <end position="286"/>
    </location>
</feature>
<feature type="domain" description="CAAX prenyl protease 2/Lysostaphin resistance protein A-like" evidence="2">
    <location>
        <begin position="154"/>
        <end position="242"/>
    </location>
</feature>
<evidence type="ECO:0000256" key="1">
    <source>
        <dbReference type="SAM" id="Phobius"/>
    </source>
</evidence>
<sequence length="291" mass="33008">MDNNYKIGLYGMGGWSQLFFFIFLFISSAFLSTLIITLAVNIGEIGKTDSVTRIVMVIQSLGLFLIPSIAFACLCYPQPRIFLSSKISKNWTLMALSILLIIVIQPLVNCISYYNQQIILPESMASLETWMREKEESSAALVKLLFIDRSIGGLILNLLVIAVVAGIVEEFFFRGCLQQIVQKIVINKHIAIWMAAIIFSIFHFQFYGFIPRVLLGALLGYLFVWSHSIWIPVIVHIVHNAINVILIYVFYDIPETEQISYFSLDQNMILILSSLTLSGLILFIYIKKIMG</sequence>
<keyword evidence="1" id="KW-0812">Transmembrane</keyword>
<feature type="transmembrane region" description="Helical" evidence="1">
    <location>
        <begin position="233"/>
        <end position="251"/>
    </location>
</feature>
<dbReference type="AlphaFoldDB" id="A0A840CK22"/>
<evidence type="ECO:0000313" key="4">
    <source>
        <dbReference type="Proteomes" id="UP000555103"/>
    </source>
</evidence>
<evidence type="ECO:0000259" key="2">
    <source>
        <dbReference type="Pfam" id="PF02517"/>
    </source>
</evidence>
<dbReference type="PANTHER" id="PTHR43592">
    <property type="entry name" value="CAAX AMINO TERMINAL PROTEASE"/>
    <property type="match status" value="1"/>
</dbReference>